<accession>A0A1F4PPB7</accession>
<organism evidence="2 3">
    <name type="scientific">candidate division Kazan bacterium RIFCSPLOWO2_01_FULL_48_13</name>
    <dbReference type="NCBI Taxonomy" id="1798539"/>
    <lineage>
        <taxon>Bacteria</taxon>
        <taxon>Bacteria division Kazan-3B-28</taxon>
    </lineage>
</organism>
<evidence type="ECO:0008006" key="4">
    <source>
        <dbReference type="Google" id="ProtNLM"/>
    </source>
</evidence>
<dbReference type="STRING" id="1798539.A2994_03030"/>
<dbReference type="Proteomes" id="UP000179010">
    <property type="component" value="Unassembled WGS sequence"/>
</dbReference>
<dbReference type="AlphaFoldDB" id="A0A1F4PPB7"/>
<reference evidence="2 3" key="1">
    <citation type="journal article" date="2016" name="Nat. Commun.">
        <title>Thousands of microbial genomes shed light on interconnected biogeochemical processes in an aquifer system.</title>
        <authorList>
            <person name="Anantharaman K."/>
            <person name="Brown C.T."/>
            <person name="Hug L.A."/>
            <person name="Sharon I."/>
            <person name="Castelle C.J."/>
            <person name="Probst A.J."/>
            <person name="Thomas B.C."/>
            <person name="Singh A."/>
            <person name="Wilkins M.J."/>
            <person name="Karaoz U."/>
            <person name="Brodie E.L."/>
            <person name="Williams K.H."/>
            <person name="Hubbard S.S."/>
            <person name="Banfield J.F."/>
        </authorList>
    </citation>
    <scope>NUCLEOTIDE SEQUENCE [LARGE SCALE GENOMIC DNA]</scope>
</reference>
<name>A0A1F4PPB7_UNCK3</name>
<keyword evidence="1" id="KW-0472">Membrane</keyword>
<evidence type="ECO:0000313" key="2">
    <source>
        <dbReference type="EMBL" id="OGB85703.1"/>
    </source>
</evidence>
<keyword evidence="1" id="KW-0812">Transmembrane</keyword>
<sequence length="195" mass="20230">MDNTILKKAENQVRQQLFGGLALLVAALMIGNTLGVVWADTDLTNVSFNVNAGAFTIVNAPEGVNFPMMNYGESNSAHVGDTETDGVEITDLRGSGTEWNVTVSANNMQAGTNIISASRLKITNNGTIRNISAGDTNRVALMSGDGPLNDGGSTILNGSTQASGAFGYDNSEFLLNVTGTDAAGVYTGIATFTLT</sequence>
<dbReference type="EMBL" id="METE01000001">
    <property type="protein sequence ID" value="OGB85703.1"/>
    <property type="molecule type" value="Genomic_DNA"/>
</dbReference>
<comment type="caution">
    <text evidence="2">The sequence shown here is derived from an EMBL/GenBank/DDBJ whole genome shotgun (WGS) entry which is preliminary data.</text>
</comment>
<proteinExistence type="predicted"/>
<keyword evidence="1" id="KW-1133">Transmembrane helix</keyword>
<feature type="transmembrane region" description="Helical" evidence="1">
    <location>
        <begin position="17"/>
        <end position="39"/>
    </location>
</feature>
<gene>
    <name evidence="2" type="ORF">A2994_03030</name>
</gene>
<protein>
    <recommendedName>
        <fullName evidence="4">WxL domain-containing protein</fullName>
    </recommendedName>
</protein>
<evidence type="ECO:0000313" key="3">
    <source>
        <dbReference type="Proteomes" id="UP000179010"/>
    </source>
</evidence>
<evidence type="ECO:0000256" key="1">
    <source>
        <dbReference type="SAM" id="Phobius"/>
    </source>
</evidence>